<sequence>MEARFRVHEYTVRNARFKSYALRLQEEDTKKMELIFINDHFKVMTEDMSHSKMPGRFCGYVQAANLGRFTKIAETTPVDERKEYDGSVRSRSWRTKVIETALADECLFQESAESAGQGYFEPSIDNPRDPQIENTTQQTGMKRPWANICATM</sequence>
<evidence type="ECO:0000313" key="3">
    <source>
        <dbReference type="Proteomes" id="UP000799779"/>
    </source>
</evidence>
<accession>A0A6A5X0E9</accession>
<reference evidence="2" key="1">
    <citation type="journal article" date="2020" name="Stud. Mycol.">
        <title>101 Dothideomycetes genomes: a test case for predicting lifestyles and emergence of pathogens.</title>
        <authorList>
            <person name="Haridas S."/>
            <person name="Albert R."/>
            <person name="Binder M."/>
            <person name="Bloem J."/>
            <person name="Labutti K."/>
            <person name="Salamov A."/>
            <person name="Andreopoulos B."/>
            <person name="Baker S."/>
            <person name="Barry K."/>
            <person name="Bills G."/>
            <person name="Bluhm B."/>
            <person name="Cannon C."/>
            <person name="Castanera R."/>
            <person name="Culley D."/>
            <person name="Daum C."/>
            <person name="Ezra D."/>
            <person name="Gonzalez J."/>
            <person name="Henrissat B."/>
            <person name="Kuo A."/>
            <person name="Liang C."/>
            <person name="Lipzen A."/>
            <person name="Lutzoni F."/>
            <person name="Magnuson J."/>
            <person name="Mondo S."/>
            <person name="Nolan M."/>
            <person name="Ohm R."/>
            <person name="Pangilinan J."/>
            <person name="Park H.-J."/>
            <person name="Ramirez L."/>
            <person name="Alfaro M."/>
            <person name="Sun H."/>
            <person name="Tritt A."/>
            <person name="Yoshinaga Y."/>
            <person name="Zwiers L.-H."/>
            <person name="Turgeon B."/>
            <person name="Goodwin S."/>
            <person name="Spatafora J."/>
            <person name="Crous P."/>
            <person name="Grigoriev I."/>
        </authorList>
    </citation>
    <scope>NUCLEOTIDE SEQUENCE</scope>
    <source>
        <strain evidence="2">CBS 123094</strain>
    </source>
</reference>
<evidence type="ECO:0000256" key="1">
    <source>
        <dbReference type="SAM" id="MobiDB-lite"/>
    </source>
</evidence>
<organism evidence="2 3">
    <name type="scientific">Amniculicola lignicola CBS 123094</name>
    <dbReference type="NCBI Taxonomy" id="1392246"/>
    <lineage>
        <taxon>Eukaryota</taxon>
        <taxon>Fungi</taxon>
        <taxon>Dikarya</taxon>
        <taxon>Ascomycota</taxon>
        <taxon>Pezizomycotina</taxon>
        <taxon>Dothideomycetes</taxon>
        <taxon>Pleosporomycetidae</taxon>
        <taxon>Pleosporales</taxon>
        <taxon>Amniculicolaceae</taxon>
        <taxon>Amniculicola</taxon>
    </lineage>
</organism>
<dbReference type="AlphaFoldDB" id="A0A6A5X0E9"/>
<keyword evidence="3" id="KW-1185">Reference proteome</keyword>
<feature type="region of interest" description="Disordered" evidence="1">
    <location>
        <begin position="120"/>
        <end position="139"/>
    </location>
</feature>
<proteinExistence type="predicted"/>
<dbReference type="EMBL" id="ML977558">
    <property type="protein sequence ID" value="KAF2006814.1"/>
    <property type="molecule type" value="Genomic_DNA"/>
</dbReference>
<protein>
    <submittedName>
        <fullName evidence="2">Uncharacterized protein</fullName>
    </submittedName>
</protein>
<gene>
    <name evidence="2" type="ORF">P154DRAFT_529232</name>
</gene>
<evidence type="ECO:0000313" key="2">
    <source>
        <dbReference type="EMBL" id="KAF2006814.1"/>
    </source>
</evidence>
<dbReference type="Proteomes" id="UP000799779">
    <property type="component" value="Unassembled WGS sequence"/>
</dbReference>
<name>A0A6A5X0E9_9PLEO</name>